<feature type="transmembrane region" description="Helical" evidence="1">
    <location>
        <begin position="80"/>
        <end position="98"/>
    </location>
</feature>
<feature type="transmembrane region" description="Helical" evidence="1">
    <location>
        <begin position="161"/>
        <end position="194"/>
    </location>
</feature>
<evidence type="ECO:0008006" key="4">
    <source>
        <dbReference type="Google" id="ProtNLM"/>
    </source>
</evidence>
<feature type="transmembrane region" description="Helical" evidence="1">
    <location>
        <begin position="229"/>
        <end position="247"/>
    </location>
</feature>
<dbReference type="RefSeq" id="WP_143920583.1">
    <property type="nucleotide sequence ID" value="NZ_VLTK01000001.1"/>
</dbReference>
<feature type="transmembrane region" description="Helical" evidence="1">
    <location>
        <begin position="460"/>
        <end position="479"/>
    </location>
</feature>
<dbReference type="AlphaFoldDB" id="A0A556CQ46"/>
<dbReference type="Proteomes" id="UP000316406">
    <property type="component" value="Unassembled WGS sequence"/>
</dbReference>
<feature type="transmembrane region" description="Helical" evidence="1">
    <location>
        <begin position="292"/>
        <end position="309"/>
    </location>
</feature>
<proteinExistence type="predicted"/>
<protein>
    <recommendedName>
        <fullName evidence="4">Integral membrane protein</fullName>
    </recommendedName>
</protein>
<organism evidence="2 3">
    <name type="scientific">Brevibacterium aurantiacum</name>
    <dbReference type="NCBI Taxonomy" id="273384"/>
    <lineage>
        <taxon>Bacteria</taxon>
        <taxon>Bacillati</taxon>
        <taxon>Actinomycetota</taxon>
        <taxon>Actinomycetes</taxon>
        <taxon>Micrococcales</taxon>
        <taxon>Brevibacteriaceae</taxon>
        <taxon>Brevibacterium</taxon>
    </lineage>
</organism>
<sequence>MKRGGVWPGFGGVLAALALVAAAIVFPLVTGVDVKVLSLPPLFAEFRPRVGIGSIAAVAIAVSVGVWGFRAAQRLPWRMLLMLTALVSAAWMLALDAIDGLSHLGGELESDAEYLPTARQIADEGFFSGASSLLTRYVDRIPLASAHNLPVHLAGHPPGAVLFFALLVSLGLSSTYAIGLVVTLIAATIPLAIMCTCRNLGIEARARILAPFLATAPAAIWSAVSADAVFAAVGAWAIAALSAAVAVRSRVEEGRPAVTSRVRVGWPAVGWPAVGWSVVSGLMLGLGTYMNYGFPLLGAVVLAVFAAARSIRPLPWVIGGALLVVGVFTVAGFFWWEAYPALSQRYWDGFASSRPPTYWMWANLAALICATGPGIGAGIVETARGSRRAMFSQHSNEAAHSSEADRRLRVVVLLASSAVLMVVAADLSNMSRAEVERIWLFMVPWLLVSLAAVPDRSRSWLLGLNLVFGLGLAHVAQSAW</sequence>
<feature type="transmembrane region" description="Helical" evidence="1">
    <location>
        <begin position="7"/>
        <end position="30"/>
    </location>
</feature>
<feature type="transmembrane region" description="Helical" evidence="1">
    <location>
        <begin position="437"/>
        <end position="453"/>
    </location>
</feature>
<feature type="transmembrane region" description="Helical" evidence="1">
    <location>
        <begin position="316"/>
        <end position="338"/>
    </location>
</feature>
<feature type="transmembrane region" description="Helical" evidence="1">
    <location>
        <begin position="408"/>
        <end position="425"/>
    </location>
</feature>
<keyword evidence="3" id="KW-1185">Reference proteome</keyword>
<comment type="caution">
    <text evidence="2">The sequence shown here is derived from an EMBL/GenBank/DDBJ whole genome shotgun (WGS) entry which is preliminary data.</text>
</comment>
<dbReference type="EMBL" id="VLTK01000001">
    <property type="protein sequence ID" value="TSI19537.1"/>
    <property type="molecule type" value="Genomic_DNA"/>
</dbReference>
<keyword evidence="1" id="KW-0812">Transmembrane</keyword>
<feature type="transmembrane region" description="Helical" evidence="1">
    <location>
        <begin position="206"/>
        <end position="223"/>
    </location>
</feature>
<evidence type="ECO:0000313" key="3">
    <source>
        <dbReference type="Proteomes" id="UP000316406"/>
    </source>
</evidence>
<keyword evidence="1" id="KW-1133">Transmembrane helix</keyword>
<name>A0A556CQ46_BREAU</name>
<evidence type="ECO:0000256" key="1">
    <source>
        <dbReference type="SAM" id="Phobius"/>
    </source>
</evidence>
<reference evidence="2 3" key="1">
    <citation type="submission" date="2019-07" db="EMBL/GenBank/DDBJ databases">
        <title>Draft genome sequence of Brevibacterium aurantiacum XU54 isolated from Xinjiang China.</title>
        <authorList>
            <person name="Xu X."/>
        </authorList>
    </citation>
    <scope>NUCLEOTIDE SEQUENCE [LARGE SCALE GENOMIC DNA]</scope>
    <source>
        <strain evidence="2 3">XU54</strain>
    </source>
</reference>
<feature type="transmembrane region" description="Helical" evidence="1">
    <location>
        <begin position="268"/>
        <end position="286"/>
    </location>
</feature>
<feature type="transmembrane region" description="Helical" evidence="1">
    <location>
        <begin position="358"/>
        <end position="380"/>
    </location>
</feature>
<keyword evidence="1" id="KW-0472">Membrane</keyword>
<gene>
    <name evidence="2" type="ORF">FO013_00800</name>
</gene>
<dbReference type="OrthoDB" id="5242248at2"/>
<accession>A0A556CQ46</accession>
<evidence type="ECO:0000313" key="2">
    <source>
        <dbReference type="EMBL" id="TSI19537.1"/>
    </source>
</evidence>
<feature type="transmembrane region" description="Helical" evidence="1">
    <location>
        <begin position="50"/>
        <end position="68"/>
    </location>
</feature>